<sequence>MKKLIVIILEVFITVLLAGCSGKLSDKYVTVNEYKEIEVERVEPEKTTEEDVDKVVARMMKGYTAEHDLPEDTEITDEIVQETLSHKSKTVEQYREELRKQIASAKEKAARAELENAVWEKVIDQSEVKKYPEGRIEEVLENLKTQYEVYASEAGMEYEEYLKALNMSEADLKKAAEASTKQELIANVIALKHALKPNDEDFQTALGEYAKEYKFANAELLLKAVPEDEMRLLVTRDNVKSWLADQCTQTEAKGE</sequence>
<keyword evidence="6" id="KW-1185">Reference proteome</keyword>
<proteinExistence type="predicted"/>
<evidence type="ECO:0000313" key="6">
    <source>
        <dbReference type="Proteomes" id="UP000254051"/>
    </source>
</evidence>
<dbReference type="InterPro" id="IPR027304">
    <property type="entry name" value="Trigger_fact/SurA_dom_sf"/>
</dbReference>
<evidence type="ECO:0000256" key="2">
    <source>
        <dbReference type="ARBA" id="ARBA00023235"/>
    </source>
</evidence>
<evidence type="ECO:0000256" key="1">
    <source>
        <dbReference type="ARBA" id="ARBA00023110"/>
    </source>
</evidence>
<dbReference type="AlphaFoldDB" id="A0A315ZPC7"/>
<feature type="coiled-coil region" evidence="3">
    <location>
        <begin position="88"/>
        <end position="122"/>
    </location>
</feature>
<evidence type="ECO:0000259" key="4">
    <source>
        <dbReference type="Pfam" id="PF05698"/>
    </source>
</evidence>
<dbReference type="RefSeq" id="WP_109714534.1">
    <property type="nucleotide sequence ID" value="NZ_QGDS01000022.1"/>
</dbReference>
<dbReference type="EMBL" id="UHJJ01000022">
    <property type="protein sequence ID" value="SUQ16127.1"/>
    <property type="molecule type" value="Genomic_DNA"/>
</dbReference>
<dbReference type="GO" id="GO:0003755">
    <property type="term" value="F:peptidyl-prolyl cis-trans isomerase activity"/>
    <property type="evidence" value="ECO:0007669"/>
    <property type="project" value="UniProtKB-KW"/>
</dbReference>
<accession>A0A315ZPC7</accession>
<dbReference type="GO" id="GO:0015031">
    <property type="term" value="P:protein transport"/>
    <property type="evidence" value="ECO:0007669"/>
    <property type="project" value="InterPro"/>
</dbReference>
<dbReference type="InterPro" id="IPR008880">
    <property type="entry name" value="Trigger_fac_C"/>
</dbReference>
<dbReference type="Pfam" id="PF05698">
    <property type="entry name" value="Trigger_C"/>
    <property type="match status" value="1"/>
</dbReference>
<evidence type="ECO:0000256" key="3">
    <source>
        <dbReference type="SAM" id="Coils"/>
    </source>
</evidence>
<reference evidence="6" key="1">
    <citation type="submission" date="2017-07" db="EMBL/GenBank/DDBJ databases">
        <authorList>
            <person name="Varghese N."/>
            <person name="Submissions S."/>
        </authorList>
    </citation>
    <scope>NUCLEOTIDE SEQUENCE [LARGE SCALE GENOMIC DNA]</scope>
    <source>
        <strain evidence="6">NLAE-zl-C134</strain>
    </source>
</reference>
<keyword evidence="2" id="KW-0413">Isomerase</keyword>
<dbReference type="Proteomes" id="UP000254051">
    <property type="component" value="Unassembled WGS sequence"/>
</dbReference>
<protein>
    <submittedName>
        <fullName evidence="5">Trigger factor protein (TF) C-terminus</fullName>
    </submittedName>
</protein>
<keyword evidence="1" id="KW-0697">Rotamase</keyword>
<feature type="domain" description="Trigger factor C-terminal" evidence="4">
    <location>
        <begin position="90"/>
        <end position="232"/>
    </location>
</feature>
<gene>
    <name evidence="5" type="ORF">SAMN05216529_12215</name>
</gene>
<dbReference type="SUPFAM" id="SSF109998">
    <property type="entry name" value="Triger factor/SurA peptide-binding domain-like"/>
    <property type="match status" value="1"/>
</dbReference>
<organism evidence="5 6">
    <name type="scientific">Faecalicatena contorta</name>
    <dbReference type="NCBI Taxonomy" id="39482"/>
    <lineage>
        <taxon>Bacteria</taxon>
        <taxon>Bacillati</taxon>
        <taxon>Bacillota</taxon>
        <taxon>Clostridia</taxon>
        <taxon>Lachnospirales</taxon>
        <taxon>Lachnospiraceae</taxon>
        <taxon>Faecalicatena</taxon>
    </lineage>
</organism>
<dbReference type="OrthoDB" id="2043898at2"/>
<name>A0A315ZPC7_9FIRM</name>
<evidence type="ECO:0000313" key="5">
    <source>
        <dbReference type="EMBL" id="SUQ16127.1"/>
    </source>
</evidence>
<dbReference type="InterPro" id="IPR037041">
    <property type="entry name" value="Trigger_fac_C_sf"/>
</dbReference>
<keyword evidence="3" id="KW-0175">Coiled coil</keyword>
<dbReference type="GO" id="GO:0006457">
    <property type="term" value="P:protein folding"/>
    <property type="evidence" value="ECO:0007669"/>
    <property type="project" value="InterPro"/>
</dbReference>
<dbReference type="Gene3D" id="1.10.3120.10">
    <property type="entry name" value="Trigger factor, C-terminal domain"/>
    <property type="match status" value="1"/>
</dbReference>